<name>V6SEC6_9FLAO</name>
<dbReference type="STRING" id="1107311.Q767_03215"/>
<feature type="signal peptide" evidence="1">
    <location>
        <begin position="1"/>
        <end position="23"/>
    </location>
</feature>
<keyword evidence="1" id="KW-0732">Signal</keyword>
<evidence type="ECO:0000313" key="3">
    <source>
        <dbReference type="Proteomes" id="UP000030149"/>
    </source>
</evidence>
<evidence type="ECO:0000256" key="1">
    <source>
        <dbReference type="SAM" id="SignalP"/>
    </source>
</evidence>
<gene>
    <name evidence="2" type="ORF">Q767_03215</name>
</gene>
<proteinExistence type="predicted"/>
<dbReference type="PROSITE" id="PS51257">
    <property type="entry name" value="PROKAR_LIPOPROTEIN"/>
    <property type="match status" value="1"/>
</dbReference>
<reference evidence="3" key="1">
    <citation type="submission" date="2013-09" db="EMBL/GenBank/DDBJ databases">
        <authorList>
            <person name="Zeng Z."/>
            <person name="Chen C."/>
        </authorList>
    </citation>
    <scope>NUCLEOTIDE SEQUENCE [LARGE SCALE GENOMIC DNA]</scope>
    <source>
        <strain evidence="3">DK69</strain>
    </source>
</reference>
<reference evidence="2 3" key="2">
    <citation type="journal article" date="2015" name="Stand. Genomic Sci.">
        <title>High quality draft genomic sequence of Flavobacterium enshiense DK69(T) and comparison among Flavobacterium genomes.</title>
        <authorList>
            <person name="Zeng Z."/>
            <person name="Chen C."/>
            <person name="Du H."/>
            <person name="Wang G."/>
            <person name="Li M."/>
        </authorList>
    </citation>
    <scope>NUCLEOTIDE SEQUENCE [LARGE SCALE GENOMIC DNA]</scope>
    <source>
        <strain evidence="2 3">DK69</strain>
    </source>
</reference>
<evidence type="ECO:0000313" key="2">
    <source>
        <dbReference type="EMBL" id="KGO96732.1"/>
    </source>
</evidence>
<comment type="caution">
    <text evidence="2">The sequence shown here is derived from an EMBL/GenBank/DDBJ whole genome shotgun (WGS) entry which is preliminary data.</text>
</comment>
<dbReference type="AlphaFoldDB" id="V6SEC6"/>
<dbReference type="RefSeq" id="WP_023572420.1">
    <property type="nucleotide sequence ID" value="NZ_AVCS01000004.1"/>
</dbReference>
<dbReference type="Proteomes" id="UP000030149">
    <property type="component" value="Unassembled WGS sequence"/>
</dbReference>
<sequence>MKKRIFLLTAIFSGLLLSCSSDDSTTGNNGNNGGDDNPDTPTFSIPLTTGKFWTYDIKQEGLPNTRDSLYISNDIIIEGNTYKEFKTRDDMATGFYSSSLRNNGVRELNNKLLLSGDLSLAGDGQQLPIGLDLSLLDFVIFKKDATLNEILSTKSGSFQQDFEGYPLTITYSLKSKGGQSFPTFTSPNADHDVYTNVKTSKIVLNVGIKTVIGGYPITVLQPQDVVTSVQYLSDGIGVVYTKTVTTYTLTQAAATMLNIPQTNTQTQEEFLDTHN</sequence>
<accession>V6SEC6</accession>
<protein>
    <recommendedName>
        <fullName evidence="4">Lipoprotein</fullName>
    </recommendedName>
</protein>
<dbReference type="eggNOG" id="ENOG5032WCC">
    <property type="taxonomic scope" value="Bacteria"/>
</dbReference>
<organism evidence="2 3">
    <name type="scientific">Flavobacterium enshiense DK69</name>
    <dbReference type="NCBI Taxonomy" id="1107311"/>
    <lineage>
        <taxon>Bacteria</taxon>
        <taxon>Pseudomonadati</taxon>
        <taxon>Bacteroidota</taxon>
        <taxon>Flavobacteriia</taxon>
        <taxon>Flavobacteriales</taxon>
        <taxon>Flavobacteriaceae</taxon>
        <taxon>Flavobacterium</taxon>
    </lineage>
</organism>
<feature type="chain" id="PRO_5004750768" description="Lipoprotein" evidence="1">
    <location>
        <begin position="24"/>
        <end position="275"/>
    </location>
</feature>
<dbReference type="PATRIC" id="fig|1107311.3.peg.357"/>
<evidence type="ECO:0008006" key="4">
    <source>
        <dbReference type="Google" id="ProtNLM"/>
    </source>
</evidence>
<keyword evidence="3" id="KW-1185">Reference proteome</keyword>
<dbReference type="OrthoDB" id="1435518at2"/>
<dbReference type="EMBL" id="JRLZ01000003">
    <property type="protein sequence ID" value="KGO96732.1"/>
    <property type="molecule type" value="Genomic_DNA"/>
</dbReference>